<dbReference type="Proteomes" id="UP001595704">
    <property type="component" value="Unassembled WGS sequence"/>
</dbReference>
<name>A0ABV7UHL4_9HYPH</name>
<dbReference type="RefSeq" id="WP_191320689.1">
    <property type="nucleotide sequence ID" value="NZ_BNCG01000022.1"/>
</dbReference>
<sequence length="171" mass="18144">MSDTIVRNPAYNAVGGIDCEINHPTLGWIPFSASADDPEVHGRAIHATAQAMGPAPYVPPPPPPPPPPTIADISRQQCAMRMCQMGLIGPEDMVAMAQSGTPPAMVENMLGAMPEPDQSFARAAFAKNTYSRKDPLLVLMMTGQPVPVPGGDPRPATADDIDQFFRDAALL</sequence>
<dbReference type="EMBL" id="JBHRYC010000039">
    <property type="protein sequence ID" value="MFC3637544.1"/>
    <property type="molecule type" value="Genomic_DNA"/>
</dbReference>
<protein>
    <submittedName>
        <fullName evidence="1">Uncharacterized protein</fullName>
    </submittedName>
</protein>
<evidence type="ECO:0000313" key="2">
    <source>
        <dbReference type="Proteomes" id="UP001595704"/>
    </source>
</evidence>
<organism evidence="1 2">
    <name type="scientific">Camelimonas fluminis</name>
    <dbReference type="NCBI Taxonomy" id="1576911"/>
    <lineage>
        <taxon>Bacteria</taxon>
        <taxon>Pseudomonadati</taxon>
        <taxon>Pseudomonadota</taxon>
        <taxon>Alphaproteobacteria</taxon>
        <taxon>Hyphomicrobiales</taxon>
        <taxon>Chelatococcaceae</taxon>
        <taxon>Camelimonas</taxon>
    </lineage>
</organism>
<proteinExistence type="predicted"/>
<comment type="caution">
    <text evidence="1">The sequence shown here is derived from an EMBL/GenBank/DDBJ whole genome shotgun (WGS) entry which is preliminary data.</text>
</comment>
<keyword evidence="2" id="KW-1185">Reference proteome</keyword>
<gene>
    <name evidence="1" type="ORF">ACFONL_09175</name>
</gene>
<reference evidence="2" key="1">
    <citation type="journal article" date="2019" name="Int. J. Syst. Evol. Microbiol.">
        <title>The Global Catalogue of Microorganisms (GCM) 10K type strain sequencing project: providing services to taxonomists for standard genome sequencing and annotation.</title>
        <authorList>
            <consortium name="The Broad Institute Genomics Platform"/>
            <consortium name="The Broad Institute Genome Sequencing Center for Infectious Disease"/>
            <person name="Wu L."/>
            <person name="Ma J."/>
        </authorList>
    </citation>
    <scope>NUCLEOTIDE SEQUENCE [LARGE SCALE GENOMIC DNA]</scope>
    <source>
        <strain evidence="2">KCTC 42282</strain>
    </source>
</reference>
<accession>A0ABV7UHL4</accession>
<evidence type="ECO:0000313" key="1">
    <source>
        <dbReference type="EMBL" id="MFC3637544.1"/>
    </source>
</evidence>